<accession>A0A8X6R534</accession>
<dbReference type="EMBL" id="BMAU01021053">
    <property type="protein sequence ID" value="GFX88571.1"/>
    <property type="molecule type" value="Genomic_DNA"/>
</dbReference>
<protein>
    <submittedName>
        <fullName evidence="1">Zinc finger MYM-type protein 1</fullName>
    </submittedName>
</protein>
<dbReference type="AlphaFoldDB" id="A0A8X6R534"/>
<gene>
    <name evidence="1" type="primary">ZMYM1</name>
    <name evidence="1" type="ORF">TNCV_2659821</name>
</gene>
<dbReference type="PANTHER" id="PTHR45749">
    <property type="match status" value="1"/>
</dbReference>
<dbReference type="Proteomes" id="UP000887159">
    <property type="component" value="Unassembled WGS sequence"/>
</dbReference>
<reference evidence="1" key="1">
    <citation type="submission" date="2020-08" db="EMBL/GenBank/DDBJ databases">
        <title>Multicomponent nature underlies the extraordinary mechanical properties of spider dragline silk.</title>
        <authorList>
            <person name="Kono N."/>
            <person name="Nakamura H."/>
            <person name="Mori M."/>
            <person name="Yoshida Y."/>
            <person name="Ohtoshi R."/>
            <person name="Malay A.D."/>
            <person name="Moran D.A.P."/>
            <person name="Tomita M."/>
            <person name="Numata K."/>
            <person name="Arakawa K."/>
        </authorList>
    </citation>
    <scope>NUCLEOTIDE SEQUENCE</scope>
</reference>
<comment type="caution">
    <text evidence="1">The sequence shown here is derived from an EMBL/GenBank/DDBJ whole genome shotgun (WGS) entry which is preliminary data.</text>
</comment>
<organism evidence="1 2">
    <name type="scientific">Trichonephila clavipes</name>
    <name type="common">Golden silk orbweaver</name>
    <name type="synonym">Nephila clavipes</name>
    <dbReference type="NCBI Taxonomy" id="2585209"/>
    <lineage>
        <taxon>Eukaryota</taxon>
        <taxon>Metazoa</taxon>
        <taxon>Ecdysozoa</taxon>
        <taxon>Arthropoda</taxon>
        <taxon>Chelicerata</taxon>
        <taxon>Arachnida</taxon>
        <taxon>Araneae</taxon>
        <taxon>Araneomorphae</taxon>
        <taxon>Entelegynae</taxon>
        <taxon>Araneoidea</taxon>
        <taxon>Nephilidae</taxon>
        <taxon>Trichonephila</taxon>
    </lineage>
</organism>
<keyword evidence="2" id="KW-1185">Reference proteome</keyword>
<evidence type="ECO:0000313" key="1">
    <source>
        <dbReference type="EMBL" id="GFX88571.1"/>
    </source>
</evidence>
<sequence length="207" mass="24210">MKCENKPVLDKYLHEQLRKDTKYYHNVLKRVFTVVKYLAIIGLALRVTEEVFGSPHNVNFMGALGLLDEFDPFICELIEQRELRPKSLIPYFSKTMYEQIIEISWTRKSLKHNYNSDKQRCHKVLFNCVDSAQDLSHTDQLAIVLHYCFRRKMYERCAPLIKISSHTGLYLFNSLQEFLETNGLLLDNCRGQSFDNAVNMSGQYNGV</sequence>
<proteinExistence type="predicted"/>
<name>A0A8X6R534_TRICX</name>
<evidence type="ECO:0000313" key="2">
    <source>
        <dbReference type="Proteomes" id="UP000887159"/>
    </source>
</evidence>
<dbReference type="PANTHER" id="PTHR45749:SF23">
    <property type="entry name" value="ZINC FINGER MYM-TYPE PROTEIN 1-LIKE"/>
    <property type="match status" value="1"/>
</dbReference>